<dbReference type="RefSeq" id="XP_025381776.1">
    <property type="nucleotide sequence ID" value="XM_025528092.1"/>
</dbReference>
<dbReference type="EMBL" id="MSFU01000063">
    <property type="protein sequence ID" value="PWY61686.1"/>
    <property type="molecule type" value="Genomic_DNA"/>
</dbReference>
<name>A0A317UKQ8_ASPEC</name>
<dbReference type="VEuPathDB" id="FungiDB:BO83DRAFT_327505"/>
<keyword evidence="2" id="KW-1185">Reference proteome</keyword>
<accession>A0A317UKQ8</accession>
<dbReference type="GeneID" id="37050054"/>
<proteinExistence type="predicted"/>
<dbReference type="AlphaFoldDB" id="A0A317UKQ8"/>
<gene>
    <name evidence="1" type="ORF">BO83DRAFT_327505</name>
</gene>
<dbReference type="Proteomes" id="UP000246171">
    <property type="component" value="Unassembled WGS sequence"/>
</dbReference>
<evidence type="ECO:0000313" key="1">
    <source>
        <dbReference type="EMBL" id="PWY61686.1"/>
    </source>
</evidence>
<comment type="caution">
    <text evidence="1">The sequence shown here is derived from an EMBL/GenBank/DDBJ whole genome shotgun (WGS) entry which is preliminary data.</text>
</comment>
<evidence type="ECO:0000313" key="2">
    <source>
        <dbReference type="Proteomes" id="UP000246171"/>
    </source>
</evidence>
<protein>
    <submittedName>
        <fullName evidence="1">Uncharacterized protein</fullName>
    </submittedName>
</protein>
<feature type="non-terminal residue" evidence="1">
    <location>
        <position position="1"/>
    </location>
</feature>
<reference evidence="1" key="1">
    <citation type="submission" date="2016-12" db="EMBL/GenBank/DDBJ databases">
        <title>The genomes of Aspergillus section Nigri reveals drivers in fungal speciation.</title>
        <authorList>
            <consortium name="DOE Joint Genome Institute"/>
            <person name="Vesth T.C."/>
            <person name="Nybo J."/>
            <person name="Theobald S."/>
            <person name="Brandl J."/>
            <person name="Frisvad J.C."/>
            <person name="Nielsen K.F."/>
            <person name="Lyhne E.K."/>
            <person name="Kogle M.E."/>
            <person name="Kuo A."/>
            <person name="Riley R."/>
            <person name="Clum A."/>
            <person name="Nolan M."/>
            <person name="Lipzen A."/>
            <person name="Salamov A."/>
            <person name="Henrissat B."/>
            <person name="Wiebenga A."/>
            <person name="De vries R.P."/>
            <person name="Grigoriev I.V."/>
            <person name="Mortensen U.H."/>
            <person name="Andersen M.R."/>
            <person name="Baker S.E."/>
        </authorList>
    </citation>
    <scope>NUCLEOTIDE SEQUENCE</scope>
    <source>
        <strain evidence="1">CBS 122712</strain>
    </source>
</reference>
<organism evidence="1 2">
    <name type="scientific">Aspergillus eucalypticola (strain CBS 122712 / IBT 29274)</name>
    <dbReference type="NCBI Taxonomy" id="1448314"/>
    <lineage>
        <taxon>Eukaryota</taxon>
        <taxon>Fungi</taxon>
        <taxon>Dikarya</taxon>
        <taxon>Ascomycota</taxon>
        <taxon>Pezizomycotina</taxon>
        <taxon>Eurotiomycetes</taxon>
        <taxon>Eurotiomycetidae</taxon>
        <taxon>Eurotiales</taxon>
        <taxon>Aspergillaceae</taxon>
        <taxon>Aspergillus</taxon>
        <taxon>Aspergillus subgen. Circumdati</taxon>
    </lineage>
</organism>
<sequence length="79" mass="8958">SFSIKTLIFYSSTMTTARILVDSGINIYNCINIPFVIKLAKKFGLKIIPLKIPSSVAGYNRKETSRLIYIIYLNLIVDK</sequence>